<dbReference type="EMBL" id="KP706802">
    <property type="protein sequence ID" value="AKD28128.1"/>
    <property type="molecule type" value="Genomic_DNA"/>
</dbReference>
<organism evidence="1">
    <name type="scientific">Glypta fumiferanae</name>
    <dbReference type="NCBI Taxonomy" id="389681"/>
    <lineage>
        <taxon>Eukaryota</taxon>
        <taxon>Metazoa</taxon>
        <taxon>Ecdysozoa</taxon>
        <taxon>Arthropoda</taxon>
        <taxon>Hexapoda</taxon>
        <taxon>Insecta</taxon>
        <taxon>Pterygota</taxon>
        <taxon>Neoptera</taxon>
        <taxon>Endopterygota</taxon>
        <taxon>Hymenoptera</taxon>
        <taxon>Apocrita</taxon>
        <taxon>Ichneumonoidea</taxon>
        <taxon>Ichneumonidae</taxon>
        <taxon>Banchinae</taxon>
        <taxon>Glypta</taxon>
    </lineage>
</organism>
<dbReference type="AlphaFoldDB" id="A0A0F6QAB0"/>
<evidence type="ECO:0000313" key="1">
    <source>
        <dbReference type="EMBL" id="AKD28128.1"/>
    </source>
</evidence>
<proteinExistence type="predicted"/>
<reference evidence="1" key="1">
    <citation type="journal article" date="2015" name="J. Virol.">
        <title>Genomic and Proteomic Analyses Indicate that Banchine and Campoplegine Polydnaviruses Have Similar, if Not Identical, Viral Ancestors.</title>
        <authorList>
            <person name="Beliveau C."/>
            <person name="Cohen A."/>
            <person name="Stewart D."/>
            <person name="Periquet G."/>
            <person name="Djoumad A."/>
            <person name="Kuhn L."/>
            <person name="Stoltz D."/>
            <person name="Volkoff A.-N."/>
            <person name="Herniou E."/>
            <person name="Drezen J.-M."/>
            <person name="Cusson M."/>
        </authorList>
    </citation>
    <scope>NUCLEOTIDE SEQUENCE</scope>
</reference>
<name>A0A0F6QAB0_9HYME</name>
<protein>
    <submittedName>
        <fullName evidence="1">Uncharacterized protein</fullName>
    </submittedName>
</protein>
<accession>A0A0F6QAB0</accession>
<sequence>MIISRLCTSHHAGGHTHTHTHTHMRAEYVFRDLCKIPMDFHFLRSRVCYRRPRNQHQWQQRQDHAWVPLMGSAHRNNRAHICSPFFFSSQIIISLSLSLSHSLCNFVVYSLALYSPHSLCTL</sequence>